<gene>
    <name evidence="5" type="ORF">C2S_2112</name>
</gene>
<dbReference type="AlphaFoldDB" id="A0A9Q9UDJ7"/>
<evidence type="ECO:0000256" key="2">
    <source>
        <dbReference type="ARBA" id="ARBA00022771"/>
    </source>
</evidence>
<dbReference type="GO" id="GO:0008270">
    <property type="term" value="F:zinc ion binding"/>
    <property type="evidence" value="ECO:0007669"/>
    <property type="project" value="UniProtKB-KW"/>
</dbReference>
<evidence type="ECO:0000256" key="3">
    <source>
        <dbReference type="ARBA" id="ARBA00022833"/>
    </source>
</evidence>
<proteinExistence type="predicted"/>
<organism evidence="5 6">
    <name type="scientific">Fusarium fujikuroi</name>
    <name type="common">Bakanae and foot rot disease fungus</name>
    <name type="synonym">Gibberella fujikuroi</name>
    <dbReference type="NCBI Taxonomy" id="5127"/>
    <lineage>
        <taxon>Eukaryota</taxon>
        <taxon>Fungi</taxon>
        <taxon>Dikarya</taxon>
        <taxon>Ascomycota</taxon>
        <taxon>Pezizomycotina</taxon>
        <taxon>Sordariomycetes</taxon>
        <taxon>Hypocreomycetidae</taxon>
        <taxon>Hypocreales</taxon>
        <taxon>Nectriaceae</taxon>
        <taxon>Fusarium</taxon>
        <taxon>Fusarium fujikuroi species complex</taxon>
    </lineage>
</organism>
<dbReference type="SMART" id="SM01328">
    <property type="entry name" value="zf-3CxxC"/>
    <property type="match status" value="1"/>
</dbReference>
<evidence type="ECO:0000313" key="6">
    <source>
        <dbReference type="Proteomes" id="UP000760494"/>
    </source>
</evidence>
<keyword evidence="1" id="KW-0479">Metal-binding</keyword>
<accession>A0A9Q9UDJ7</accession>
<evidence type="ECO:0000256" key="1">
    <source>
        <dbReference type="ARBA" id="ARBA00022723"/>
    </source>
</evidence>
<keyword evidence="3" id="KW-0862">Zinc</keyword>
<dbReference type="InterPro" id="IPR027377">
    <property type="entry name" value="ZAR1/RTP1-5-like_Znf-3CxxC"/>
</dbReference>
<name>A0A9Q9UDJ7_FUSFU</name>
<comment type="caution">
    <text evidence="5">The sequence shown here is derived from an EMBL/GenBank/DDBJ whole genome shotgun (WGS) entry which is preliminary data.</text>
</comment>
<protein>
    <recommendedName>
        <fullName evidence="4">3CxxC-type domain-containing protein</fullName>
    </recommendedName>
</protein>
<evidence type="ECO:0000313" key="5">
    <source>
        <dbReference type="EMBL" id="VTT77007.1"/>
    </source>
</evidence>
<dbReference type="Pfam" id="PF13695">
    <property type="entry name" value="Zn_ribbon_3CxxC"/>
    <property type="match status" value="1"/>
</dbReference>
<dbReference type="Proteomes" id="UP000760494">
    <property type="component" value="Unassembled WGS sequence"/>
</dbReference>
<evidence type="ECO:0000259" key="4">
    <source>
        <dbReference type="SMART" id="SM01328"/>
    </source>
</evidence>
<reference evidence="5" key="1">
    <citation type="submission" date="2019-05" db="EMBL/GenBank/DDBJ databases">
        <authorList>
            <person name="Piombo E."/>
        </authorList>
    </citation>
    <scope>NUCLEOTIDE SEQUENCE</scope>
    <source>
        <strain evidence="5">C2S</strain>
    </source>
</reference>
<keyword evidence="2" id="KW-0863">Zinc-finger</keyword>
<dbReference type="EMBL" id="CABFJX010000385">
    <property type="protein sequence ID" value="VTT77007.1"/>
    <property type="molecule type" value="Genomic_DNA"/>
</dbReference>
<feature type="domain" description="3CxxC-type" evidence="4">
    <location>
        <begin position="81"/>
        <end position="180"/>
    </location>
</feature>
<sequence length="204" mass="23742">MAIEATNEATNIAAKFSGLLKWVKEPASQTVNAVAKEELPLWSMYPEFRENVAEKLEENQLEFAFCDNDEDIGSTHSYDTNIKGRFRCGCKKKRPYSWRSNCIAVTIRQYSGDRYNVRVYHQRCKNCKKLCRPILDEESCSERVAYRLKKWSGVEVERPEYSGTKNAFHRTKLCEGCKNGHCSVVNPNEREDVDWSDDDYYYSD</sequence>